<proteinExistence type="predicted"/>
<dbReference type="SUPFAM" id="SSF52540">
    <property type="entry name" value="P-loop containing nucleoside triphosphate hydrolases"/>
    <property type="match status" value="1"/>
</dbReference>
<dbReference type="PROSITE" id="PS50893">
    <property type="entry name" value="ABC_TRANSPORTER_2"/>
    <property type="match status" value="1"/>
</dbReference>
<name>A0A382IKL7_9ZZZZ</name>
<dbReference type="PANTHER" id="PTHR42794">
    <property type="entry name" value="HEMIN IMPORT ATP-BINDING PROTEIN HMUV"/>
    <property type="match status" value="1"/>
</dbReference>
<dbReference type="InterPro" id="IPR017871">
    <property type="entry name" value="ABC_transporter-like_CS"/>
</dbReference>
<evidence type="ECO:0000256" key="1">
    <source>
        <dbReference type="ARBA" id="ARBA00022448"/>
    </source>
</evidence>
<gene>
    <name evidence="4" type="ORF">METZ01_LOCUS252237</name>
</gene>
<dbReference type="InterPro" id="IPR027417">
    <property type="entry name" value="P-loop_NTPase"/>
</dbReference>
<organism evidence="4">
    <name type="scientific">marine metagenome</name>
    <dbReference type="NCBI Taxonomy" id="408172"/>
    <lineage>
        <taxon>unclassified sequences</taxon>
        <taxon>metagenomes</taxon>
        <taxon>ecological metagenomes</taxon>
    </lineage>
</organism>
<evidence type="ECO:0000256" key="2">
    <source>
        <dbReference type="ARBA" id="ARBA00022967"/>
    </source>
</evidence>
<reference evidence="4" key="1">
    <citation type="submission" date="2018-05" db="EMBL/GenBank/DDBJ databases">
        <authorList>
            <person name="Lanie J.A."/>
            <person name="Ng W.-L."/>
            <person name="Kazmierczak K.M."/>
            <person name="Andrzejewski T.M."/>
            <person name="Davidsen T.M."/>
            <person name="Wayne K.J."/>
            <person name="Tettelin H."/>
            <person name="Glass J.I."/>
            <person name="Rusch D."/>
            <person name="Podicherti R."/>
            <person name="Tsui H.-C.T."/>
            <person name="Winkler M.E."/>
        </authorList>
    </citation>
    <scope>NUCLEOTIDE SEQUENCE</scope>
</reference>
<dbReference type="GO" id="GO:0005524">
    <property type="term" value="F:ATP binding"/>
    <property type="evidence" value="ECO:0007669"/>
    <property type="project" value="InterPro"/>
</dbReference>
<dbReference type="PROSITE" id="PS00211">
    <property type="entry name" value="ABC_TRANSPORTER_1"/>
    <property type="match status" value="1"/>
</dbReference>
<feature type="domain" description="ABC transporter" evidence="3">
    <location>
        <begin position="1"/>
        <end position="194"/>
    </location>
</feature>
<dbReference type="Gene3D" id="3.40.50.300">
    <property type="entry name" value="P-loop containing nucleotide triphosphate hydrolases"/>
    <property type="match status" value="1"/>
</dbReference>
<evidence type="ECO:0000259" key="3">
    <source>
        <dbReference type="PROSITE" id="PS50893"/>
    </source>
</evidence>
<dbReference type="InterPro" id="IPR003439">
    <property type="entry name" value="ABC_transporter-like_ATP-bd"/>
</dbReference>
<evidence type="ECO:0000313" key="4">
    <source>
        <dbReference type="EMBL" id="SVB99383.1"/>
    </source>
</evidence>
<dbReference type="Pfam" id="PF00005">
    <property type="entry name" value="ABC_tran"/>
    <property type="match status" value="1"/>
</dbReference>
<accession>A0A382IKL7</accession>
<keyword evidence="1" id="KW-0813">Transport</keyword>
<sequence>MKALLGTSPVTEGNVLLDKRPPRDWSRRDLAQSVAALPQTEAIAFPLTAREMVAMGRYPHLGPLAGEGDRDRMAVLGALKACDVAELADRDVSTLSGGEFQRVRIARALAQEPRCLVLDEPTASLDIRHEMEIFELLRASANSGMTVLAITHGLDTAAQFADRILLLSKGRVAAEGVPEDVLREETLAAVYDWPLSVHKDPQSCS</sequence>
<dbReference type="PANTHER" id="PTHR42794:SF1">
    <property type="entry name" value="HEMIN IMPORT ATP-BINDING PROTEIN HMUV"/>
    <property type="match status" value="1"/>
</dbReference>
<dbReference type="EMBL" id="UINC01067584">
    <property type="protein sequence ID" value="SVB99383.1"/>
    <property type="molecule type" value="Genomic_DNA"/>
</dbReference>
<dbReference type="AlphaFoldDB" id="A0A382IKL7"/>
<feature type="non-terminal residue" evidence="4">
    <location>
        <position position="205"/>
    </location>
</feature>
<keyword evidence="2" id="KW-1278">Translocase</keyword>
<protein>
    <recommendedName>
        <fullName evidence="3">ABC transporter domain-containing protein</fullName>
    </recommendedName>
</protein>
<dbReference type="GO" id="GO:0016887">
    <property type="term" value="F:ATP hydrolysis activity"/>
    <property type="evidence" value="ECO:0007669"/>
    <property type="project" value="InterPro"/>
</dbReference>